<keyword evidence="6" id="KW-1185">Reference proteome</keyword>
<evidence type="ECO:0000256" key="1">
    <source>
        <dbReference type="ARBA" id="ARBA00001974"/>
    </source>
</evidence>
<dbReference type="SUPFAM" id="SSF54373">
    <property type="entry name" value="FAD-linked reductases, C-terminal domain"/>
    <property type="match status" value="1"/>
</dbReference>
<dbReference type="GO" id="GO:0097621">
    <property type="term" value="F:monoamine oxidase activity"/>
    <property type="evidence" value="ECO:0007669"/>
    <property type="project" value="UniProtKB-EC"/>
</dbReference>
<dbReference type="Proteomes" id="UP000001191">
    <property type="component" value="Chromosome"/>
</dbReference>
<gene>
    <name evidence="5" type="ordered locus">Npun_R3302</name>
</gene>
<reference evidence="6" key="1">
    <citation type="submission" date="2008-04" db="EMBL/GenBank/DDBJ databases">
        <title>Complete sequence of chromosome of Nostoc punctiforme ATCC 29133.</title>
        <authorList>
            <consortium name="US DOE Joint Genome Institute"/>
            <person name="Copeland A."/>
            <person name="Lucas S."/>
            <person name="Lapidus A."/>
            <person name="Glavina del Rio T."/>
            <person name="Dalin E."/>
            <person name="Tice H."/>
            <person name="Pitluck S."/>
            <person name="Chain P."/>
            <person name="Malfatti S."/>
            <person name="Shin M."/>
            <person name="Vergez L."/>
            <person name="Schmutz J."/>
            <person name="Larimer F."/>
            <person name="Land M."/>
            <person name="Hauser L."/>
            <person name="Kyrpides N."/>
            <person name="Kim E."/>
            <person name="Meeks J.C."/>
            <person name="Elhai J."/>
            <person name="Campbell E.L."/>
            <person name="Thiel T."/>
            <person name="Longmire J."/>
            <person name="Potts M."/>
            <person name="Atlas R."/>
        </authorList>
    </citation>
    <scope>NUCLEOTIDE SEQUENCE [LARGE SCALE GENOMIC DNA]</scope>
    <source>
        <strain evidence="6">ATCC 29133 / PCC 73102</strain>
    </source>
</reference>
<dbReference type="PhylomeDB" id="B2IZX1"/>
<dbReference type="EMBL" id="CP001037">
    <property type="protein sequence ID" value="ACC81742.1"/>
    <property type="molecule type" value="Genomic_DNA"/>
</dbReference>
<name>B2IZX1_NOSP7</name>
<sequence length="435" mass="47784">MSKRVIVIGAGLAGLTAGYELTRAGFDVQVFEARERVGGRVKTVFLEEEQHGELGAEFVDDNHTALISYATQFDLKFEPAFELPDDLCYYIDGNFSTPKTLLPQQQASLNDAYQKLDRLLSQVADPAQTLAQWLTAESIDPFASKVIRQQSYGMYTADPEAIGVGFFAYSGTSGDRSLRIQGGSTQIATAFARFLGDCIHLNTPVVRIQQQEQTVAVSLKTLQGQVEVFCDWVVVTIPWSVLRHLSIEAPLTQIQREAITHLPYGTSVKTLLQYSNRFWQQSSLGLLVGDTPYQTIWESTLTQVGEAGILACTSSGTPSRNISGHSVEFAQQTISALYPNAPKAMSTTVTERSRSAGCAYATTTHNWSADPWSQGSYCYFAPRDLKSWRSDLPYSAGQVIFAGEHTAPIEYCGYMEGAIRSGQRAAEEILAFAIT</sequence>
<evidence type="ECO:0000256" key="3">
    <source>
        <dbReference type="PIRSR" id="PIRSR601613-1"/>
    </source>
</evidence>
<feature type="domain" description="Amine oxidase" evidence="4">
    <location>
        <begin position="12"/>
        <end position="430"/>
    </location>
</feature>
<protein>
    <submittedName>
        <fullName evidence="5">Amine oxidase</fullName>
        <ecNumber evidence="5">1.4.3.4</ecNumber>
    </submittedName>
</protein>
<comment type="cofactor">
    <cofactor evidence="1">
        <name>FAD</name>
        <dbReference type="ChEBI" id="CHEBI:57692"/>
    </cofactor>
</comment>
<dbReference type="RefSeq" id="WP_012409721.1">
    <property type="nucleotide sequence ID" value="NC_010628.1"/>
</dbReference>
<dbReference type="STRING" id="63737.Npun_R3302"/>
<feature type="binding site" evidence="3">
    <location>
        <begin position="32"/>
        <end position="33"/>
    </location>
    <ligand>
        <name>FAD</name>
        <dbReference type="ChEBI" id="CHEBI:57692"/>
    </ligand>
</feature>
<dbReference type="PANTHER" id="PTHR10742">
    <property type="entry name" value="FLAVIN MONOAMINE OXIDASE"/>
    <property type="match status" value="1"/>
</dbReference>
<dbReference type="InterPro" id="IPR036188">
    <property type="entry name" value="FAD/NAD-bd_sf"/>
</dbReference>
<feature type="binding site" evidence="3">
    <location>
        <position position="205"/>
    </location>
    <ligand>
        <name>FAD</name>
        <dbReference type="ChEBI" id="CHEBI:57692"/>
    </ligand>
</feature>
<reference evidence="5 6" key="2">
    <citation type="journal article" date="2013" name="Plant Physiol.">
        <title>A Nostoc punctiforme Sugar Transporter Necessary to Establish a Cyanobacterium-Plant Symbiosis.</title>
        <authorList>
            <person name="Ekman M."/>
            <person name="Picossi S."/>
            <person name="Campbell E.L."/>
            <person name="Meeks J.C."/>
            <person name="Flores E."/>
        </authorList>
    </citation>
    <scope>NUCLEOTIDE SEQUENCE [LARGE SCALE GENOMIC DNA]</scope>
    <source>
        <strain evidence="6">ATCC 29133 / PCC 73102</strain>
    </source>
</reference>
<dbReference type="Pfam" id="PF01593">
    <property type="entry name" value="Amino_oxidase"/>
    <property type="match status" value="1"/>
</dbReference>
<dbReference type="HOGENOM" id="CLU_004498_8_3_3"/>
<evidence type="ECO:0000259" key="4">
    <source>
        <dbReference type="Pfam" id="PF01593"/>
    </source>
</evidence>
<dbReference type="EC" id="1.4.3.4" evidence="5"/>
<dbReference type="Gene3D" id="3.50.50.60">
    <property type="entry name" value="FAD/NAD(P)-binding domain"/>
    <property type="match status" value="1"/>
</dbReference>
<dbReference type="PRINTS" id="PR00757">
    <property type="entry name" value="AMINEOXDASEF"/>
</dbReference>
<dbReference type="InterPro" id="IPR002937">
    <property type="entry name" value="Amino_oxidase"/>
</dbReference>
<evidence type="ECO:0000256" key="2">
    <source>
        <dbReference type="ARBA" id="ARBA00023002"/>
    </source>
</evidence>
<keyword evidence="2 5" id="KW-0560">Oxidoreductase</keyword>
<proteinExistence type="predicted"/>
<evidence type="ECO:0000313" key="6">
    <source>
        <dbReference type="Proteomes" id="UP000001191"/>
    </source>
</evidence>
<dbReference type="eggNOG" id="COG1231">
    <property type="taxonomic scope" value="Bacteria"/>
</dbReference>
<dbReference type="SUPFAM" id="SSF51905">
    <property type="entry name" value="FAD/NAD(P)-binding domain"/>
    <property type="match status" value="1"/>
</dbReference>
<dbReference type="InterPro" id="IPR050281">
    <property type="entry name" value="Flavin_monoamine_oxidase"/>
</dbReference>
<evidence type="ECO:0000313" key="5">
    <source>
        <dbReference type="EMBL" id="ACC81742.1"/>
    </source>
</evidence>
<dbReference type="AlphaFoldDB" id="B2IZX1"/>
<dbReference type="InterPro" id="IPR001613">
    <property type="entry name" value="Flavin_amine_oxidase"/>
</dbReference>
<dbReference type="KEGG" id="npu:Npun_R3302"/>
<accession>B2IZX1</accession>
<dbReference type="EnsemblBacteria" id="ACC81742">
    <property type="protein sequence ID" value="ACC81742"/>
    <property type="gene ID" value="Npun_R3302"/>
</dbReference>
<dbReference type="PANTHER" id="PTHR10742:SF410">
    <property type="entry name" value="LYSINE-SPECIFIC HISTONE DEMETHYLASE 2"/>
    <property type="match status" value="1"/>
</dbReference>
<organism evidence="5 6">
    <name type="scientific">Nostoc punctiforme (strain ATCC 29133 / PCC 73102)</name>
    <dbReference type="NCBI Taxonomy" id="63737"/>
    <lineage>
        <taxon>Bacteria</taxon>
        <taxon>Bacillati</taxon>
        <taxon>Cyanobacteriota</taxon>
        <taxon>Cyanophyceae</taxon>
        <taxon>Nostocales</taxon>
        <taxon>Nostocaceae</taxon>
        <taxon>Nostoc</taxon>
    </lineage>
</organism>
<dbReference type="OrthoDB" id="547674at2"/>